<organism evidence="1 2">
    <name type="scientific">Micavibrio aeruginosavorus</name>
    <dbReference type="NCBI Taxonomy" id="349221"/>
    <lineage>
        <taxon>Bacteria</taxon>
        <taxon>Pseudomonadati</taxon>
        <taxon>Bdellovibrionota</taxon>
        <taxon>Bdellovibrionia</taxon>
        <taxon>Bdellovibrionales</taxon>
        <taxon>Pseudobdellovibrionaceae</taxon>
        <taxon>Micavibrio</taxon>
    </lineage>
</organism>
<dbReference type="EMBL" id="QFNK01000033">
    <property type="protein sequence ID" value="PZO87985.1"/>
    <property type="molecule type" value="Genomic_DNA"/>
</dbReference>
<evidence type="ECO:0000313" key="1">
    <source>
        <dbReference type="EMBL" id="PZO87985.1"/>
    </source>
</evidence>
<accession>A0A2W5BY22</accession>
<name>A0A2W5BY22_9BACT</name>
<protein>
    <submittedName>
        <fullName evidence="1">Uncharacterized protein</fullName>
    </submittedName>
</protein>
<sequence length="65" mass="7516">MMQDIPTPPPRLMHDRRILNTNDTPEWESRRASKMRERFPVASGECVRGVNLVAPVQPSLPRTYL</sequence>
<dbReference type="Proteomes" id="UP000249557">
    <property type="component" value="Unassembled WGS sequence"/>
</dbReference>
<evidence type="ECO:0000313" key="2">
    <source>
        <dbReference type="Proteomes" id="UP000249557"/>
    </source>
</evidence>
<dbReference type="AlphaFoldDB" id="A0A2W5BY22"/>
<proteinExistence type="predicted"/>
<comment type="caution">
    <text evidence="1">The sequence shown here is derived from an EMBL/GenBank/DDBJ whole genome shotgun (WGS) entry which is preliminary data.</text>
</comment>
<gene>
    <name evidence="1" type="ORF">DI626_02785</name>
</gene>
<reference evidence="1 2" key="1">
    <citation type="submission" date="2017-08" db="EMBL/GenBank/DDBJ databases">
        <title>Infants hospitalized years apart are colonized by the same room-sourced microbial strains.</title>
        <authorList>
            <person name="Brooks B."/>
            <person name="Olm M.R."/>
            <person name="Firek B.A."/>
            <person name="Baker R."/>
            <person name="Thomas B.C."/>
            <person name="Morowitz M.J."/>
            <person name="Banfield J.F."/>
        </authorList>
    </citation>
    <scope>NUCLEOTIDE SEQUENCE [LARGE SCALE GENOMIC DNA]</scope>
    <source>
        <strain evidence="1">S2_018_000_R2_104</strain>
    </source>
</reference>